<accession>A0A1Z4GN68</accession>
<dbReference type="Pfam" id="PF07927">
    <property type="entry name" value="HicA_toxin"/>
    <property type="match status" value="1"/>
</dbReference>
<dbReference type="Proteomes" id="UP000218287">
    <property type="component" value="Chromosome"/>
</dbReference>
<keyword evidence="6" id="KW-0694">RNA-binding</keyword>
<sequence length="74" mass="8475">MSNIPVLKPQEVVRILENLGFVEVRQKGSHKQFRHSDGRGTTVPFHKGNDISPRLLRQIAIDINLTIEEMLEAR</sequence>
<comment type="similarity">
    <text evidence="1">Belongs to the HicA mRNA interferase family.</text>
</comment>
<keyword evidence="7" id="KW-0346">Stress response</keyword>
<name>A0A1Z4GN68_9CYAN</name>
<keyword evidence="3" id="KW-0540">Nuclease</keyword>
<keyword evidence="5" id="KW-0378">Hydrolase</keyword>
<proteinExistence type="inferred from homology"/>
<evidence type="ECO:0000313" key="9">
    <source>
        <dbReference type="Proteomes" id="UP000218287"/>
    </source>
</evidence>
<evidence type="ECO:0000256" key="6">
    <source>
        <dbReference type="ARBA" id="ARBA00022884"/>
    </source>
</evidence>
<keyword evidence="9" id="KW-1185">Reference proteome</keyword>
<dbReference type="InterPro" id="IPR038570">
    <property type="entry name" value="HicA_sf"/>
</dbReference>
<keyword evidence="4" id="KW-0255">Endonuclease</keyword>
<gene>
    <name evidence="8" type="ORF">NIES21_47970</name>
</gene>
<evidence type="ECO:0000256" key="3">
    <source>
        <dbReference type="ARBA" id="ARBA00022722"/>
    </source>
</evidence>
<evidence type="ECO:0000256" key="4">
    <source>
        <dbReference type="ARBA" id="ARBA00022759"/>
    </source>
</evidence>
<dbReference type="GO" id="GO:0016787">
    <property type="term" value="F:hydrolase activity"/>
    <property type="evidence" value="ECO:0007669"/>
    <property type="project" value="UniProtKB-KW"/>
</dbReference>
<dbReference type="GO" id="GO:0003729">
    <property type="term" value="F:mRNA binding"/>
    <property type="evidence" value="ECO:0007669"/>
    <property type="project" value="InterPro"/>
</dbReference>
<reference evidence="8 9" key="1">
    <citation type="submission" date="2017-06" db="EMBL/GenBank/DDBJ databases">
        <title>Genome sequencing of cyanobaciteial culture collection at National Institute for Environmental Studies (NIES).</title>
        <authorList>
            <person name="Hirose Y."/>
            <person name="Shimura Y."/>
            <person name="Fujisawa T."/>
            <person name="Nakamura Y."/>
            <person name="Kawachi M."/>
        </authorList>
    </citation>
    <scope>NUCLEOTIDE SEQUENCE [LARGE SCALE GENOMIC DNA]</scope>
    <source>
        <strain evidence="8 9">NIES-21</strain>
    </source>
</reference>
<dbReference type="OrthoDB" id="121656at2"/>
<dbReference type="AlphaFoldDB" id="A0A1Z4GN68"/>
<protein>
    <submittedName>
        <fullName evidence="8">YcfA family protein</fullName>
    </submittedName>
</protein>
<dbReference type="InterPro" id="IPR012933">
    <property type="entry name" value="HicA_mRNA_interferase"/>
</dbReference>
<dbReference type="PANTHER" id="PTHR34873:SF3">
    <property type="entry name" value="ADDICTION MODULE TOXIN, HICA FAMILY"/>
    <property type="match status" value="1"/>
</dbReference>
<evidence type="ECO:0000256" key="1">
    <source>
        <dbReference type="ARBA" id="ARBA00006620"/>
    </source>
</evidence>
<keyword evidence="2" id="KW-1277">Toxin-antitoxin system</keyword>
<dbReference type="EMBL" id="AP018174">
    <property type="protein sequence ID" value="BAY18939.1"/>
    <property type="molecule type" value="Genomic_DNA"/>
</dbReference>
<evidence type="ECO:0000256" key="2">
    <source>
        <dbReference type="ARBA" id="ARBA00022649"/>
    </source>
</evidence>
<dbReference type="SUPFAM" id="SSF54786">
    <property type="entry name" value="YcfA/nrd intein domain"/>
    <property type="match status" value="1"/>
</dbReference>
<evidence type="ECO:0000256" key="7">
    <source>
        <dbReference type="ARBA" id="ARBA00023016"/>
    </source>
</evidence>
<evidence type="ECO:0000313" key="8">
    <source>
        <dbReference type="EMBL" id="BAY18939.1"/>
    </source>
</evidence>
<organism evidence="8 9">
    <name type="scientific">Anabaenopsis circularis NIES-21</name>
    <dbReference type="NCBI Taxonomy" id="1085406"/>
    <lineage>
        <taxon>Bacteria</taxon>
        <taxon>Bacillati</taxon>
        <taxon>Cyanobacteriota</taxon>
        <taxon>Cyanophyceae</taxon>
        <taxon>Nostocales</taxon>
        <taxon>Nodulariaceae</taxon>
        <taxon>Anabaenopsis</taxon>
    </lineage>
</organism>
<dbReference type="GO" id="GO:0004519">
    <property type="term" value="F:endonuclease activity"/>
    <property type="evidence" value="ECO:0007669"/>
    <property type="project" value="UniProtKB-KW"/>
</dbReference>
<dbReference type="Gene3D" id="3.30.920.30">
    <property type="entry name" value="Hypothetical protein"/>
    <property type="match status" value="1"/>
</dbReference>
<evidence type="ECO:0000256" key="5">
    <source>
        <dbReference type="ARBA" id="ARBA00022801"/>
    </source>
</evidence>
<dbReference type="PANTHER" id="PTHR34873">
    <property type="entry name" value="SSR1766 PROTEIN"/>
    <property type="match status" value="1"/>
</dbReference>